<proteinExistence type="predicted"/>
<evidence type="ECO:0000313" key="2">
    <source>
        <dbReference type="Proteomes" id="UP000054874"/>
    </source>
</evidence>
<dbReference type="Proteomes" id="UP000054874">
    <property type="component" value="Unassembled WGS sequence"/>
</dbReference>
<dbReference type="OrthoDB" id="2052817at2"/>
<evidence type="ECO:0000313" key="1">
    <source>
        <dbReference type="EMBL" id="KSV59050.1"/>
    </source>
</evidence>
<dbReference type="RefSeq" id="WP_058352685.1">
    <property type="nucleotide sequence ID" value="NZ_CABMMD010000153.1"/>
</dbReference>
<reference evidence="1 2" key="1">
    <citation type="submission" date="2015-11" db="EMBL/GenBank/DDBJ databases">
        <title>Butyribacter intestini gen. nov., sp. nov., a butyric acid-producing bacterium of the family Lachnospiraceae isolated from the human faeces.</title>
        <authorList>
            <person name="Zou Y."/>
            <person name="Xue W."/>
            <person name="Luo G."/>
            <person name="Lv M."/>
        </authorList>
    </citation>
    <scope>NUCLEOTIDE SEQUENCE [LARGE SCALE GENOMIC DNA]</scope>
    <source>
        <strain evidence="1 2">ACET-33324</strain>
    </source>
</reference>
<dbReference type="STRING" id="290052.ASU35_01650"/>
<gene>
    <name evidence="1" type="ORF">ASU35_01650</name>
</gene>
<dbReference type="EMBL" id="LNAM01000153">
    <property type="protein sequence ID" value="KSV59050.1"/>
    <property type="molecule type" value="Genomic_DNA"/>
</dbReference>
<protein>
    <submittedName>
        <fullName evidence="1">Uncharacterized protein</fullName>
    </submittedName>
</protein>
<organism evidence="1 2">
    <name type="scientific">Acetivibrio ethanolgignens</name>
    <dbReference type="NCBI Taxonomy" id="290052"/>
    <lineage>
        <taxon>Bacteria</taxon>
        <taxon>Bacillati</taxon>
        <taxon>Bacillota</taxon>
        <taxon>Clostridia</taxon>
        <taxon>Eubacteriales</taxon>
        <taxon>Oscillospiraceae</taxon>
        <taxon>Acetivibrio</taxon>
    </lineage>
</organism>
<accession>A0A0V8QEZ8</accession>
<dbReference type="AlphaFoldDB" id="A0A0V8QEZ8"/>
<keyword evidence="2" id="KW-1185">Reference proteome</keyword>
<comment type="caution">
    <text evidence="1">The sequence shown here is derived from an EMBL/GenBank/DDBJ whole genome shotgun (WGS) entry which is preliminary data.</text>
</comment>
<name>A0A0V8QEZ8_9FIRM</name>
<sequence>MYDIEKAKQYAWEQADWIAHSNGYFLMKDCVFFYHKGNVVFDPWNNVDENAVDDPFSFYGKDKMDEFCRRILAKKEDSAPSSMVSVDSKILDFLKMLYFGVTDNPFEAASRSAYTDMCRTIRFNGKNGDMLRKAVDALLEERIPELVAVNDAEDFTKWHHSICEEIVSMYESEGIEFYIGQAQKWVNMTLKYLYVLVPDVVEPFYRFLHIPLDNYIIDIAKKQYGIPSLPCAWSRISDYQDYLDYEEMLMEVIDEVPLDWEFAKWVESARKQKVEKGR</sequence>